<dbReference type="AlphaFoldDB" id="A0A5B8TQH7"/>
<keyword evidence="1" id="KW-1133">Transmembrane helix</keyword>
<feature type="transmembrane region" description="Helical" evidence="1">
    <location>
        <begin position="276"/>
        <end position="295"/>
    </location>
</feature>
<feature type="transmembrane region" description="Helical" evidence="1">
    <location>
        <begin position="12"/>
        <end position="34"/>
    </location>
</feature>
<feature type="transmembrane region" description="Helical" evidence="1">
    <location>
        <begin position="456"/>
        <end position="474"/>
    </location>
</feature>
<evidence type="ECO:0000256" key="1">
    <source>
        <dbReference type="SAM" id="Phobius"/>
    </source>
</evidence>
<dbReference type="EMBL" id="CP042392">
    <property type="protein sequence ID" value="QEA54154.1"/>
    <property type="molecule type" value="Genomic_DNA"/>
</dbReference>
<sequence>MSFEKISNKLVDFFLIPLLVISICGSISLLPTLLQLVPNKAILFVIGLLILAYVGYSLLRVKEKFFRILNKIKKPLLIIFICITLIWQFMLVRALSGEFGWDPRFFIGYIYRISSIINDDKIYLSLYPNNFMLLIIEKFFQAIFNIKTPNGLILGLNVLNIFIIDVSVFLLFLAISKLFSKRVAWFTTFLYWLLYMIWPFVVIPYSDNWSILAGTLFLFIYSKNQNFKNLFLNFCFGTVTAFALLMKPSTVIFIIAIVIIKIFFSLQRKKKIKVRKLFKIIVSFGLGFIILYSPVKSYQQHNHIANIESSRKMPLTHFIAMGMSGGGGYNASDVTKNIEIRSPRKRNNYNIKLIRERLSKMGFGGYLKFLVQKQINNTADGSFGWASEGNYLYEPFERHLNKIEKHIRSLFLNRDVNQEYLIADVNMNGYKFFPQIIWVVALIFILFATIGDSHETLQLLKYTVVGGFMFLLLFEGGRSRYLIQFSPYLFTLAGLGIDKFISRCVNTL</sequence>
<proteinExistence type="predicted"/>
<gene>
    <name evidence="2" type="ORF">FGL77_13195</name>
</gene>
<dbReference type="Proteomes" id="UP000321772">
    <property type="component" value="Chromosome"/>
</dbReference>
<evidence type="ECO:0000313" key="3">
    <source>
        <dbReference type="Proteomes" id="UP000321772"/>
    </source>
</evidence>
<feature type="transmembrane region" description="Helical" evidence="1">
    <location>
        <begin position="183"/>
        <end position="203"/>
    </location>
</feature>
<feature type="transmembrane region" description="Helical" evidence="1">
    <location>
        <begin position="76"/>
        <end position="96"/>
    </location>
</feature>
<reference evidence="2 3" key="1">
    <citation type="submission" date="2019-06" db="EMBL/GenBank/DDBJ databases">
        <title>Genome analyses of bacteria isolated from kimchi.</title>
        <authorList>
            <person name="Lee S."/>
            <person name="Ahn S."/>
            <person name="Roh S."/>
        </authorList>
    </citation>
    <scope>NUCLEOTIDE SEQUENCE [LARGE SCALE GENOMIC DNA]</scope>
    <source>
        <strain evidence="2 3">CBA3616</strain>
    </source>
</reference>
<feature type="transmembrane region" description="Helical" evidence="1">
    <location>
        <begin position="40"/>
        <end position="56"/>
    </location>
</feature>
<feature type="transmembrane region" description="Helical" evidence="1">
    <location>
        <begin position="152"/>
        <end position="176"/>
    </location>
</feature>
<keyword evidence="1" id="KW-0812">Transmembrane</keyword>
<feature type="transmembrane region" description="Helical" evidence="1">
    <location>
        <begin position="432"/>
        <end position="450"/>
    </location>
</feature>
<keyword evidence="1" id="KW-0472">Membrane</keyword>
<evidence type="ECO:0008006" key="4">
    <source>
        <dbReference type="Google" id="ProtNLM"/>
    </source>
</evidence>
<dbReference type="RefSeq" id="WP_146990633.1">
    <property type="nucleotide sequence ID" value="NZ_CP042392.1"/>
</dbReference>
<feature type="transmembrane region" description="Helical" evidence="1">
    <location>
        <begin position="231"/>
        <end position="264"/>
    </location>
</feature>
<evidence type="ECO:0000313" key="2">
    <source>
        <dbReference type="EMBL" id="QEA54154.1"/>
    </source>
</evidence>
<organism evidence="2 3">
    <name type="scientific">Loigolactobacillus coryniformis</name>
    <dbReference type="NCBI Taxonomy" id="1610"/>
    <lineage>
        <taxon>Bacteria</taxon>
        <taxon>Bacillati</taxon>
        <taxon>Bacillota</taxon>
        <taxon>Bacilli</taxon>
        <taxon>Lactobacillales</taxon>
        <taxon>Lactobacillaceae</taxon>
        <taxon>Loigolactobacillus</taxon>
    </lineage>
</organism>
<feature type="transmembrane region" description="Helical" evidence="1">
    <location>
        <begin position="315"/>
        <end position="332"/>
    </location>
</feature>
<protein>
    <recommendedName>
        <fullName evidence="4">Glycosyltransferase RgtA/B/C/D-like domain-containing protein</fullName>
    </recommendedName>
</protein>
<accession>A0A5B8TQH7</accession>
<name>A0A5B8TQH7_9LACO</name>